<dbReference type="EMBL" id="CM017325">
    <property type="protein sequence ID" value="KAE8056197.1"/>
    <property type="molecule type" value="Genomic_DNA"/>
</dbReference>
<dbReference type="GO" id="GO:0009807">
    <property type="term" value="P:lignan biosynthetic process"/>
    <property type="evidence" value="ECO:0007669"/>
    <property type="project" value="UniProtKB-ARBA"/>
</dbReference>
<evidence type="ECO:0000313" key="5">
    <source>
        <dbReference type="Proteomes" id="UP000327013"/>
    </source>
</evidence>
<reference evidence="4 5" key="1">
    <citation type="submission" date="2019-06" db="EMBL/GenBank/DDBJ databases">
        <title>A chromosomal-level reference genome of Carpinus fangiana (Coryloideae, Betulaceae).</title>
        <authorList>
            <person name="Yang X."/>
            <person name="Wang Z."/>
            <person name="Zhang L."/>
            <person name="Hao G."/>
            <person name="Liu J."/>
            <person name="Yang Y."/>
        </authorList>
    </citation>
    <scope>NUCLEOTIDE SEQUENCE [LARGE SCALE GENOMIC DNA]</scope>
    <source>
        <strain evidence="4">Cfa_2016G</strain>
        <tissue evidence="4">Leaf</tissue>
    </source>
</reference>
<name>A0A5N6R8R5_9ROSI</name>
<dbReference type="Pfam" id="PF05368">
    <property type="entry name" value="NmrA"/>
    <property type="match status" value="1"/>
</dbReference>
<proteinExistence type="predicted"/>
<dbReference type="InterPro" id="IPR036291">
    <property type="entry name" value="NAD(P)-bd_dom_sf"/>
</dbReference>
<keyword evidence="5" id="KW-1185">Reference proteome</keyword>
<dbReference type="GO" id="GO:0016491">
    <property type="term" value="F:oxidoreductase activity"/>
    <property type="evidence" value="ECO:0007669"/>
    <property type="project" value="UniProtKB-KW"/>
</dbReference>
<accession>A0A5N6R8R5</accession>
<dbReference type="AlphaFoldDB" id="A0A5N6R8R5"/>
<protein>
    <recommendedName>
        <fullName evidence="3">NmrA-like domain-containing protein</fullName>
    </recommendedName>
</protein>
<dbReference type="Gene3D" id="3.90.25.10">
    <property type="entry name" value="UDP-galactose 4-epimerase, domain 1"/>
    <property type="match status" value="1"/>
</dbReference>
<dbReference type="PANTHER" id="PTHR43349:SF9">
    <property type="entry name" value="PHENYLCOUMARAN BENZYLIC ETHER REDUCTASE-LIKE PROTEIN"/>
    <property type="match status" value="1"/>
</dbReference>
<dbReference type="PANTHER" id="PTHR43349">
    <property type="entry name" value="PINORESINOL REDUCTASE-RELATED"/>
    <property type="match status" value="1"/>
</dbReference>
<dbReference type="CDD" id="cd05259">
    <property type="entry name" value="PCBER_SDR_a"/>
    <property type="match status" value="1"/>
</dbReference>
<evidence type="ECO:0000313" key="4">
    <source>
        <dbReference type="EMBL" id="KAE8056197.1"/>
    </source>
</evidence>
<gene>
    <name evidence="4" type="ORF">FH972_012988</name>
</gene>
<evidence type="ECO:0000256" key="1">
    <source>
        <dbReference type="ARBA" id="ARBA00022857"/>
    </source>
</evidence>
<sequence length="311" mass="34945">MENEKMKIMIFGGTGYIGSFLAKASLLLGHPTFVYARPITPRTTPSKVELHKELQSMGATFVLGEVEEHEKIVSALREVDVVISALAYPQVFDQLKIIDAIKVAGNIKRFLPSEFGSEEDRITPLPPFNALLEKKRKIRRAVEAAGIPYTFVSTNCCGSYFVNYLLHPHEKGDDIVVYGSGEAKEDVAMYTIKVATDPRTCNRIVIYRPPENILSQLELISLWEKKTGRSFNRIHVSEEEIVKLSETLPPPNDIPVSILHSVFIKGQTVFELREDDMEASRLYPDYEYTTVDQLLDIFLVNPPKPAAAVFG</sequence>
<dbReference type="InterPro" id="IPR008030">
    <property type="entry name" value="NmrA-like"/>
</dbReference>
<organism evidence="4 5">
    <name type="scientific">Carpinus fangiana</name>
    <dbReference type="NCBI Taxonomy" id="176857"/>
    <lineage>
        <taxon>Eukaryota</taxon>
        <taxon>Viridiplantae</taxon>
        <taxon>Streptophyta</taxon>
        <taxon>Embryophyta</taxon>
        <taxon>Tracheophyta</taxon>
        <taxon>Spermatophyta</taxon>
        <taxon>Magnoliopsida</taxon>
        <taxon>eudicotyledons</taxon>
        <taxon>Gunneridae</taxon>
        <taxon>Pentapetalae</taxon>
        <taxon>rosids</taxon>
        <taxon>fabids</taxon>
        <taxon>Fagales</taxon>
        <taxon>Betulaceae</taxon>
        <taxon>Carpinus</taxon>
    </lineage>
</organism>
<dbReference type="Proteomes" id="UP000327013">
    <property type="component" value="Chromosome 5"/>
</dbReference>
<feature type="domain" description="NmrA-like" evidence="3">
    <location>
        <begin position="5"/>
        <end position="293"/>
    </location>
</feature>
<dbReference type="InterPro" id="IPR050608">
    <property type="entry name" value="NmrA-type/Isoflavone_red_sf"/>
</dbReference>
<keyword evidence="1" id="KW-0521">NADP</keyword>
<dbReference type="Gene3D" id="3.40.50.720">
    <property type="entry name" value="NAD(P)-binding Rossmann-like Domain"/>
    <property type="match status" value="1"/>
</dbReference>
<dbReference type="SUPFAM" id="SSF51735">
    <property type="entry name" value="NAD(P)-binding Rossmann-fold domains"/>
    <property type="match status" value="1"/>
</dbReference>
<dbReference type="InterPro" id="IPR045312">
    <property type="entry name" value="PCBER-like"/>
</dbReference>
<evidence type="ECO:0000259" key="3">
    <source>
        <dbReference type="Pfam" id="PF05368"/>
    </source>
</evidence>
<keyword evidence="2" id="KW-0560">Oxidoreductase</keyword>
<evidence type="ECO:0000256" key="2">
    <source>
        <dbReference type="ARBA" id="ARBA00023002"/>
    </source>
</evidence>
<dbReference type="OrthoDB" id="419598at2759"/>